<sequence>MSFKSRRKLGVVAKDIHDLRQAGKHHRDAREVAQGSQTREDHGHLSGLAPPNVMKFIQDDEICLLLREDFAERIEFPVAVASKGDWGPQ</sequence>
<evidence type="ECO:0000313" key="2">
    <source>
        <dbReference type="EMBL" id="GGL88372.1"/>
    </source>
</evidence>
<organism evidence="2 3">
    <name type="scientific">Deinococcus aerolatus</name>
    <dbReference type="NCBI Taxonomy" id="522487"/>
    <lineage>
        <taxon>Bacteria</taxon>
        <taxon>Thermotogati</taxon>
        <taxon>Deinococcota</taxon>
        <taxon>Deinococci</taxon>
        <taxon>Deinococcales</taxon>
        <taxon>Deinococcaceae</taxon>
        <taxon>Deinococcus</taxon>
    </lineage>
</organism>
<keyword evidence="3" id="KW-1185">Reference proteome</keyword>
<reference evidence="3" key="1">
    <citation type="journal article" date="2019" name="Int. J. Syst. Evol. Microbiol.">
        <title>The Global Catalogue of Microorganisms (GCM) 10K type strain sequencing project: providing services to taxonomists for standard genome sequencing and annotation.</title>
        <authorList>
            <consortium name="The Broad Institute Genomics Platform"/>
            <consortium name="The Broad Institute Genome Sequencing Center for Infectious Disease"/>
            <person name="Wu L."/>
            <person name="Ma J."/>
        </authorList>
    </citation>
    <scope>NUCLEOTIDE SEQUENCE [LARGE SCALE GENOMIC DNA]</scope>
    <source>
        <strain evidence="3">JCM 15442</strain>
    </source>
</reference>
<feature type="region of interest" description="Disordered" evidence="1">
    <location>
        <begin position="20"/>
        <end position="50"/>
    </location>
</feature>
<evidence type="ECO:0000256" key="1">
    <source>
        <dbReference type="SAM" id="MobiDB-lite"/>
    </source>
</evidence>
<gene>
    <name evidence="2" type="ORF">GCM10010840_27980</name>
</gene>
<evidence type="ECO:0000313" key="3">
    <source>
        <dbReference type="Proteomes" id="UP000639973"/>
    </source>
</evidence>
<dbReference type="EMBL" id="BMOL01000014">
    <property type="protein sequence ID" value="GGL88372.1"/>
    <property type="molecule type" value="Genomic_DNA"/>
</dbReference>
<dbReference type="Proteomes" id="UP000639973">
    <property type="component" value="Unassembled WGS sequence"/>
</dbReference>
<accession>A0ABQ2GEI7</accession>
<proteinExistence type="predicted"/>
<comment type="caution">
    <text evidence="2">The sequence shown here is derived from an EMBL/GenBank/DDBJ whole genome shotgun (WGS) entry which is preliminary data.</text>
</comment>
<name>A0ABQ2GEI7_9DEIO</name>
<protein>
    <submittedName>
        <fullName evidence="2">Uncharacterized protein</fullName>
    </submittedName>
</protein>